<evidence type="ECO:0000256" key="1">
    <source>
        <dbReference type="SAM" id="Phobius"/>
    </source>
</evidence>
<keyword evidence="1" id="KW-1133">Transmembrane helix</keyword>
<accession>A0A1F8ECD3</accession>
<reference evidence="2 3" key="1">
    <citation type="journal article" date="2016" name="Nat. Commun.">
        <title>Thousands of microbial genomes shed light on interconnected biogeochemical processes in an aquifer system.</title>
        <authorList>
            <person name="Anantharaman K."/>
            <person name="Brown C.T."/>
            <person name="Hug L.A."/>
            <person name="Sharon I."/>
            <person name="Castelle C.J."/>
            <person name="Probst A.J."/>
            <person name="Thomas B.C."/>
            <person name="Singh A."/>
            <person name="Wilkins M.J."/>
            <person name="Karaoz U."/>
            <person name="Brodie E.L."/>
            <person name="Williams K.H."/>
            <person name="Hubbard S.S."/>
            <person name="Banfield J.F."/>
        </authorList>
    </citation>
    <scope>NUCLEOTIDE SEQUENCE [LARGE SCALE GENOMIC DNA]</scope>
</reference>
<dbReference type="EMBL" id="MGJB01000015">
    <property type="protein sequence ID" value="OGM98410.1"/>
    <property type="molecule type" value="Genomic_DNA"/>
</dbReference>
<proteinExistence type="predicted"/>
<name>A0A1F8ECD3_9BACT</name>
<gene>
    <name evidence="2" type="ORF">A2649_02415</name>
</gene>
<dbReference type="STRING" id="1802661.A2649_02415"/>
<keyword evidence="1" id="KW-0812">Transmembrane</keyword>
<keyword evidence="1" id="KW-0472">Membrane</keyword>
<evidence type="ECO:0000313" key="3">
    <source>
        <dbReference type="Proteomes" id="UP000176893"/>
    </source>
</evidence>
<comment type="caution">
    <text evidence="2">The sequence shown here is derived from an EMBL/GenBank/DDBJ whole genome shotgun (WGS) entry which is preliminary data.</text>
</comment>
<feature type="transmembrane region" description="Helical" evidence="1">
    <location>
        <begin position="49"/>
        <end position="71"/>
    </location>
</feature>
<sequence>MVYHDDFLTPGKWPALANSRKCILHKPKLLIYPPFLPHIKHLRTIRVEYLGFLFDLAIVDFLGMLGVGSHISRPRGAPFSSSLSYC</sequence>
<protein>
    <submittedName>
        <fullName evidence="2">Uncharacterized protein</fullName>
    </submittedName>
</protein>
<evidence type="ECO:0000313" key="2">
    <source>
        <dbReference type="EMBL" id="OGM98410.1"/>
    </source>
</evidence>
<dbReference type="AlphaFoldDB" id="A0A1F8ECD3"/>
<organism evidence="2 3">
    <name type="scientific">Candidatus Yanofskybacteria bacterium RIFCSPHIGHO2_01_FULL_41_26</name>
    <dbReference type="NCBI Taxonomy" id="1802661"/>
    <lineage>
        <taxon>Bacteria</taxon>
        <taxon>Candidatus Yanofskyibacteriota</taxon>
    </lineage>
</organism>
<dbReference type="Proteomes" id="UP000176893">
    <property type="component" value="Unassembled WGS sequence"/>
</dbReference>